<comment type="caution">
    <text evidence="2">The sequence shown here is derived from an EMBL/GenBank/DDBJ whole genome shotgun (WGS) entry which is preliminary data.</text>
</comment>
<name>A0A162P6H5_9FLAO</name>
<dbReference type="Proteomes" id="UP000077164">
    <property type="component" value="Unassembled WGS sequence"/>
</dbReference>
<dbReference type="AlphaFoldDB" id="A0A162P6H5"/>
<gene>
    <name evidence="2" type="ORF">FBFR_05425</name>
</gene>
<dbReference type="EMBL" id="LVJE01000010">
    <property type="protein sequence ID" value="OAB28900.1"/>
    <property type="molecule type" value="Genomic_DNA"/>
</dbReference>
<evidence type="ECO:0000256" key="1">
    <source>
        <dbReference type="SAM" id="MobiDB-lite"/>
    </source>
</evidence>
<feature type="region of interest" description="Disordered" evidence="1">
    <location>
        <begin position="52"/>
        <end position="73"/>
    </location>
</feature>
<keyword evidence="3" id="KW-1185">Reference proteome</keyword>
<sequence length="73" mass="8296">MSFLVSITSVKGTSNDASISIRLNVSIIKITNNAKNEFIKIKYDSDQNRTENLNLKTQKVEDALQPEQQKNRN</sequence>
<organism evidence="2 3">
    <name type="scientific">Flavobacterium fryxellicola</name>
    <dbReference type="NCBI Taxonomy" id="249352"/>
    <lineage>
        <taxon>Bacteria</taxon>
        <taxon>Pseudomonadati</taxon>
        <taxon>Bacteroidota</taxon>
        <taxon>Flavobacteriia</taxon>
        <taxon>Flavobacteriales</taxon>
        <taxon>Flavobacteriaceae</taxon>
        <taxon>Flavobacterium</taxon>
    </lineage>
</organism>
<accession>A0A162P6H5</accession>
<protein>
    <submittedName>
        <fullName evidence="2">Uncharacterized protein</fullName>
    </submittedName>
</protein>
<reference evidence="2 3" key="1">
    <citation type="submission" date="2016-03" db="EMBL/GenBank/DDBJ databases">
        <title>Draft genome sequence of Flavobacterium fryxellicola DSM 16209.</title>
        <authorList>
            <person name="Shin S.-K."/>
            <person name="Yi H."/>
        </authorList>
    </citation>
    <scope>NUCLEOTIDE SEQUENCE [LARGE SCALE GENOMIC DNA]</scope>
    <source>
        <strain evidence="2 3">DSM 16209</strain>
    </source>
</reference>
<proteinExistence type="predicted"/>
<evidence type="ECO:0000313" key="2">
    <source>
        <dbReference type="EMBL" id="OAB28900.1"/>
    </source>
</evidence>
<dbReference type="RefSeq" id="WP_066077916.1">
    <property type="nucleotide sequence ID" value="NZ_FRDK01000002.1"/>
</dbReference>
<evidence type="ECO:0000313" key="3">
    <source>
        <dbReference type="Proteomes" id="UP000077164"/>
    </source>
</evidence>